<reference evidence="1 2" key="2">
    <citation type="submission" date="2019-09" db="EMBL/GenBank/DDBJ databases">
        <title>Complete Genome Sequence and Methylome Analysis of free living Spirochaetas.</title>
        <authorList>
            <person name="Leshcheva N."/>
            <person name="Mikheeva N."/>
        </authorList>
    </citation>
    <scope>NUCLEOTIDE SEQUENCE [LARGE SCALE GENOMIC DNA]</scope>
    <source>
        <strain evidence="1 2">P</strain>
    </source>
</reference>
<sequence>MKIKLIVSVFLLFILAGCVSNGKTIFSDNQSLAVITCYWTFDPKIEDEPVSGPYTPILIGYSDDSINWDDESVSRVKVANINDNNVWFKESLWLRYQMEGCGFYDSDGDGINDYVIQLNGTDFTYTGDDINIEGPEGSTYTLKKSQTGVTLYVVIPISESPWGKAWDAQNEVETDLVPWNTIAVTDNIKSGIDRQIYLKFMDGYNFSGDYKHNGMFTPHDSSWSFSMEDMLYEKNNGVDYWIDIFVGTYDNYIDLEENYVMPLVESGSKDISTKMVYKKIDGEWKGSELWVVPISGSGI</sequence>
<dbReference type="Proteomes" id="UP000323824">
    <property type="component" value="Chromosome"/>
</dbReference>
<organism evidence="1 2">
    <name type="scientific">Thiospirochaeta perfilievii</name>
    <dbReference type="NCBI Taxonomy" id="252967"/>
    <lineage>
        <taxon>Bacteria</taxon>
        <taxon>Pseudomonadati</taxon>
        <taxon>Spirochaetota</taxon>
        <taxon>Spirochaetia</taxon>
        <taxon>Spirochaetales</taxon>
        <taxon>Spirochaetaceae</taxon>
        <taxon>Thiospirochaeta</taxon>
    </lineage>
</organism>
<dbReference type="KEGG" id="sper:EW093_09590"/>
<evidence type="ECO:0000313" key="2">
    <source>
        <dbReference type="Proteomes" id="UP000323824"/>
    </source>
</evidence>
<name>A0A5C1QDA3_9SPIO</name>
<accession>A0A5C1QDA3</accession>
<evidence type="ECO:0000313" key="1">
    <source>
        <dbReference type="EMBL" id="QEN04949.1"/>
    </source>
</evidence>
<dbReference type="RefSeq" id="WP_149568190.1">
    <property type="nucleotide sequence ID" value="NZ_CP035807.1"/>
</dbReference>
<proteinExistence type="predicted"/>
<dbReference type="EMBL" id="CP035807">
    <property type="protein sequence ID" value="QEN04949.1"/>
    <property type="molecule type" value="Genomic_DNA"/>
</dbReference>
<dbReference type="PROSITE" id="PS51257">
    <property type="entry name" value="PROKAR_LIPOPROTEIN"/>
    <property type="match status" value="1"/>
</dbReference>
<gene>
    <name evidence="1" type="ORF">EW093_09590</name>
</gene>
<reference evidence="1 2" key="1">
    <citation type="submission" date="2019-02" db="EMBL/GenBank/DDBJ databases">
        <authorList>
            <person name="Fomenkov A."/>
            <person name="Dubinina G."/>
            <person name="Grabovich M."/>
            <person name="Vincze T."/>
            <person name="Roberts R.J."/>
        </authorList>
    </citation>
    <scope>NUCLEOTIDE SEQUENCE [LARGE SCALE GENOMIC DNA]</scope>
    <source>
        <strain evidence="1 2">P</strain>
    </source>
</reference>
<dbReference type="AlphaFoldDB" id="A0A5C1QDA3"/>
<protein>
    <submittedName>
        <fullName evidence="1">Uncharacterized protein</fullName>
    </submittedName>
</protein>
<keyword evidence="2" id="KW-1185">Reference proteome</keyword>